<reference evidence="2" key="1">
    <citation type="submission" date="2020-03" db="EMBL/GenBank/DDBJ databases">
        <authorList>
            <person name="Weist P."/>
        </authorList>
    </citation>
    <scope>NUCLEOTIDE SEQUENCE</scope>
</reference>
<evidence type="ECO:0000313" key="3">
    <source>
        <dbReference type="Proteomes" id="UP001153269"/>
    </source>
</evidence>
<protein>
    <submittedName>
        <fullName evidence="2">Uncharacterized protein</fullName>
    </submittedName>
</protein>
<gene>
    <name evidence="2" type="ORF">PLEPLA_LOCUS7155</name>
</gene>
<organism evidence="2 3">
    <name type="scientific">Pleuronectes platessa</name>
    <name type="common">European plaice</name>
    <dbReference type="NCBI Taxonomy" id="8262"/>
    <lineage>
        <taxon>Eukaryota</taxon>
        <taxon>Metazoa</taxon>
        <taxon>Chordata</taxon>
        <taxon>Craniata</taxon>
        <taxon>Vertebrata</taxon>
        <taxon>Euteleostomi</taxon>
        <taxon>Actinopterygii</taxon>
        <taxon>Neopterygii</taxon>
        <taxon>Teleostei</taxon>
        <taxon>Neoteleostei</taxon>
        <taxon>Acanthomorphata</taxon>
        <taxon>Carangaria</taxon>
        <taxon>Pleuronectiformes</taxon>
        <taxon>Pleuronectoidei</taxon>
        <taxon>Pleuronectidae</taxon>
        <taxon>Pleuronectes</taxon>
    </lineage>
</organism>
<sequence>MLTLYSFPEPSLSERRPSEAAFPAEHYREGKTGRDRGGPRYKKLCLAKRLGEQKPDRQSPNAKLSPPLPDSSQRERESSCHADPAPLSQRNITVSYDRRKRRGELANTSPCYRGLGPSSSPAQHALFPRLAIYAPSIATRRRCRFVFFPSAHSAAAASIEQLTLLARGCRGAAYLLITTQANPRPMGAAGSVPVGLSGLCCGSESDSTSLPVAMTSLGGRHSSSINIKKPES</sequence>
<evidence type="ECO:0000313" key="2">
    <source>
        <dbReference type="EMBL" id="CAB1419324.1"/>
    </source>
</evidence>
<accession>A0A9N7TWC2</accession>
<keyword evidence="3" id="KW-1185">Reference proteome</keyword>
<name>A0A9N7TWC2_PLEPL</name>
<proteinExistence type="predicted"/>
<dbReference type="AlphaFoldDB" id="A0A9N7TWC2"/>
<feature type="region of interest" description="Disordered" evidence="1">
    <location>
        <begin position="1"/>
        <end position="91"/>
    </location>
</feature>
<dbReference type="Proteomes" id="UP001153269">
    <property type="component" value="Unassembled WGS sequence"/>
</dbReference>
<dbReference type="EMBL" id="CADEAL010000380">
    <property type="protein sequence ID" value="CAB1419324.1"/>
    <property type="molecule type" value="Genomic_DNA"/>
</dbReference>
<comment type="caution">
    <text evidence="2">The sequence shown here is derived from an EMBL/GenBank/DDBJ whole genome shotgun (WGS) entry which is preliminary data.</text>
</comment>
<evidence type="ECO:0000256" key="1">
    <source>
        <dbReference type="SAM" id="MobiDB-lite"/>
    </source>
</evidence>
<feature type="compositionally biased region" description="Basic and acidic residues" evidence="1">
    <location>
        <begin position="25"/>
        <end position="38"/>
    </location>
</feature>